<name>A0A916SKH6_9HYPH</name>
<evidence type="ECO:0000313" key="1">
    <source>
        <dbReference type="EMBL" id="GGB03667.1"/>
    </source>
</evidence>
<dbReference type="RefSeq" id="WP_188825470.1">
    <property type="nucleotide sequence ID" value="NZ_BMHH01000016.1"/>
</dbReference>
<reference evidence="1" key="1">
    <citation type="journal article" date="2014" name="Int. J. Syst. Evol. Microbiol.">
        <title>Complete genome sequence of Corynebacterium casei LMG S-19264T (=DSM 44701T), isolated from a smear-ripened cheese.</title>
        <authorList>
            <consortium name="US DOE Joint Genome Institute (JGI-PGF)"/>
            <person name="Walter F."/>
            <person name="Albersmeier A."/>
            <person name="Kalinowski J."/>
            <person name="Ruckert C."/>
        </authorList>
    </citation>
    <scope>NUCLEOTIDE SEQUENCE</scope>
    <source>
        <strain evidence="1">CGMCC 1.15082</strain>
    </source>
</reference>
<evidence type="ECO:0000313" key="2">
    <source>
        <dbReference type="Proteomes" id="UP000646478"/>
    </source>
</evidence>
<gene>
    <name evidence="1" type="ORF">GCM10011491_34800</name>
</gene>
<organism evidence="1 2">
    <name type="scientific">Brucella endophytica</name>
    <dbReference type="NCBI Taxonomy" id="1963359"/>
    <lineage>
        <taxon>Bacteria</taxon>
        <taxon>Pseudomonadati</taxon>
        <taxon>Pseudomonadota</taxon>
        <taxon>Alphaproteobacteria</taxon>
        <taxon>Hyphomicrobiales</taxon>
        <taxon>Brucellaceae</taxon>
        <taxon>Brucella/Ochrobactrum group</taxon>
        <taxon>Brucella</taxon>
    </lineage>
</organism>
<keyword evidence="2" id="KW-1185">Reference proteome</keyword>
<dbReference type="EMBL" id="BMHH01000016">
    <property type="protein sequence ID" value="GGB03667.1"/>
    <property type="molecule type" value="Genomic_DNA"/>
</dbReference>
<protein>
    <submittedName>
        <fullName evidence="1">Uncharacterized protein</fullName>
    </submittedName>
</protein>
<sequence length="110" mass="12218">MSNTTINWYQPWYYGNASQAWDAAEVAIETETPNTITTLTLWPFVGLVPGPDAERWICSLDIGAGDGRTVRPFLPPFFASSYDEAIEAIEMTVNNIARGARTAHKKIAHM</sequence>
<proteinExistence type="predicted"/>
<reference evidence="1" key="2">
    <citation type="submission" date="2020-09" db="EMBL/GenBank/DDBJ databases">
        <authorList>
            <person name="Sun Q."/>
            <person name="Zhou Y."/>
        </authorList>
    </citation>
    <scope>NUCLEOTIDE SEQUENCE</scope>
    <source>
        <strain evidence="1">CGMCC 1.15082</strain>
    </source>
</reference>
<dbReference type="Proteomes" id="UP000646478">
    <property type="component" value="Unassembled WGS sequence"/>
</dbReference>
<comment type="caution">
    <text evidence="1">The sequence shown here is derived from an EMBL/GenBank/DDBJ whole genome shotgun (WGS) entry which is preliminary data.</text>
</comment>
<dbReference type="AlphaFoldDB" id="A0A916SKH6"/>
<accession>A0A916SKH6</accession>